<evidence type="ECO:0000256" key="3">
    <source>
        <dbReference type="ARBA" id="ARBA00022723"/>
    </source>
</evidence>
<dbReference type="InterPro" id="IPR036427">
    <property type="entry name" value="Bromodomain-like_sf"/>
</dbReference>
<dbReference type="Gene3D" id="3.30.40.10">
    <property type="entry name" value="Zinc/RING finger domain, C3HC4 (zinc finger)"/>
    <property type="match status" value="1"/>
</dbReference>
<dbReference type="PROSITE" id="PS00633">
    <property type="entry name" value="BROMODOMAIN_1"/>
    <property type="match status" value="1"/>
</dbReference>
<evidence type="ECO:0000256" key="14">
    <source>
        <dbReference type="SAM" id="MobiDB-lite"/>
    </source>
</evidence>
<feature type="domain" description="MBD" evidence="18">
    <location>
        <begin position="496"/>
        <end position="571"/>
    </location>
</feature>
<sequence>LPPFSISFISFHCHLYCHLLQITGDERLIMSGSPNGFPSVSRPAFGLYTSSSGRPEFGGLGSLGLSALAAHSQFGAFPDWWRPSEVHTRGAAAFIPPLMGLHPMFASAFKSHDSVHMQSRTSGKKKKKKKELPPKPIKKPLETSSMSGSQSGSLSDSSSDGEESSSDPDDMEEEDNDEDEDDQSNDSEDSDSEKESPEKRKVEVSVSDFYPSIPRTLWSKCSLCDPRARTGIKVTTFQHPCCLQHLSDTLINHLSSLPHSNDNNLFLNHHHPNGVIHSAVQDAPLALITKPRSQSSVPASKPLHAATSPPYPMPINLSTSTKDITQRSASKLKSSASSGVGHKPRKSPKSLSKSNSSRPLVDLVRSSESDIHSSKDSDDSLGDDYDDDDGDDIEDEDSGSKSESNLESDSDGSEDDTKERGETEADSDTERTPQKHAKTSLSAHKASKKVSANCSLLNLQIIKPPSLPSGLLNATAMPKVLSHLSCFPGSGKRRRVTDERALRLPLEFGWQRETRIRNVAGRLQGEVAYFAPCGKKLRQYPDVMKGLQWFLLAEDEITPSIIAMDGRRSRCTKSENQSIGEASGARQWKSHPLNIGENNFPDVSDAKLLRKLEAQEIARQAAQIKMMRKLEKQAMAQAAKEAKKQQAMMAAEERRKKREQMKILKQQEKIKRIQQIRMEKELRAQQILEVRPESYSLFSSNCEWNRNCVSVLCQERERRRQHMMLMKAVEARKKAEEKERLKKEKKDEKRLNKERKLELRRLELEKARELKKPNEDMCLADHKPLPELSRIPGLVLPGSTFSDCLMVLQFLRSFGKVLRLDINPSMLNLSDLQEGLLNIGDNMGKLQDLLVSLLSSAVCDPGLPAGHKTKTALGDHLTNVGINRDNMSEILHIYMHSHCEQTELATLALSLRTKAFQAHSPSQKASMLAFLVNELCCSKAVISEIDKNIDHMTNLRKDKWVVEGKLRKLRSIHAKKTGKRDSSVGGEDINTFVNPTASRNKCKRKEGDSEEEEDDDDDSEDDEDDEEEEESVRKKGKKTEIIEEEVSDRGQRLNQCLLKLMSQQSQIRQKLFDSSQSLRSMTIGQDRYKRRYWVLPQCGGVFVEGMESVEGYEEAEKEKKRPRTAQVIRVKEEQPEETRTLGTDGDATRTESQQDQDSLNLFLQKPGSFSKLSKLLEVAKMAQDSDINSHNSLSAKVPTAASYPSYPTSQTATSQQGLTDKTDTSAFKSSPWITGSPQLMLHEDQLSKVLTEKSNQWFSLFPRTPCDEDSVTSGSSPPASYSPLQTISTKSPSSLSPNPSAASSSSTPAGINNVQSSVLQQVKSGVHQSSLTLCDMSSIATSLSLPFSGTSISPVLNLASLHAEGNGNRVFFLTPEPPTDKPARASFPAAEVAKTQDCPSPQPIPEGKDEMLRGWWRVSDMEELRRLVKALNSRGIREKVLQKQIQKHMEYMTQLCANSKDDTVESWCVEEQAMEVDISLLQQVENLERRVISAGLQVKGWMHPEPQSEREDLVYHEHKLFSSSAPEKTRQRETSQEELPGSMVRRPNNPLDMAVVRLAELEKNIERSSEDEVAPGMRLWRKALAEVRSSAQLSLCVQQLQKSITWERSIMKVHCQLCNKGDNEELLLLCDGCDKGCHTYCHKPKITTVPDGDWFCPTCVAKVHQHALRGKKSTEVKRNAKPSALGELIKGDAASSNSVPKKGTKEFKKRKGDDSPPSSQARHDSPVSCAKKAKTARDDNTDGLATCRVLLAELEAHQDAWPFLTPVNHKAVPGYRKVIKKPMDFSTIREKLTNNHYSNLETFIVDVNLVFENCERFNEDDSDIGRAGHRMRSFFDKRWIELLK</sequence>
<dbReference type="InterPro" id="IPR028941">
    <property type="entry name" value="WHIM2_dom"/>
</dbReference>
<keyword evidence="10" id="KW-0539">Nucleus</keyword>
<keyword evidence="7 13" id="KW-0175">Coiled coil</keyword>
<dbReference type="Gene3D" id="1.20.920.10">
    <property type="entry name" value="Bromodomain-like"/>
    <property type="match status" value="1"/>
</dbReference>
<dbReference type="PRINTS" id="PR00503">
    <property type="entry name" value="BROMODOMAIN"/>
</dbReference>
<feature type="compositionally biased region" description="Polar residues" evidence="14">
    <location>
        <begin position="316"/>
        <end position="327"/>
    </location>
</feature>
<dbReference type="InterPro" id="IPR016177">
    <property type="entry name" value="DNA-bd_dom_sf"/>
</dbReference>
<feature type="compositionally biased region" description="Low complexity" evidence="14">
    <location>
        <begin position="1286"/>
        <end position="1309"/>
    </location>
</feature>
<feature type="compositionally biased region" description="Low complexity" evidence="14">
    <location>
        <begin position="142"/>
        <end position="158"/>
    </location>
</feature>
<dbReference type="Pfam" id="PF00628">
    <property type="entry name" value="PHD"/>
    <property type="match status" value="1"/>
</dbReference>
<keyword evidence="5" id="KW-0862">Zinc</keyword>
<dbReference type="InterPro" id="IPR001739">
    <property type="entry name" value="Methyl_CpG_DNA-bd"/>
</dbReference>
<feature type="region of interest" description="Disordered" evidence="14">
    <location>
        <begin position="1672"/>
        <end position="1735"/>
    </location>
</feature>
<evidence type="ECO:0000259" key="17">
    <source>
        <dbReference type="PROSITE" id="PS50827"/>
    </source>
</evidence>
<evidence type="ECO:0000259" key="16">
    <source>
        <dbReference type="PROSITE" id="PS50016"/>
    </source>
</evidence>
<dbReference type="Pfam" id="PF00439">
    <property type="entry name" value="Bromodomain"/>
    <property type="match status" value="1"/>
</dbReference>
<dbReference type="SMART" id="SM00391">
    <property type="entry name" value="MBD"/>
    <property type="match status" value="1"/>
</dbReference>
<feature type="compositionally biased region" description="Acidic residues" evidence="14">
    <location>
        <begin position="1008"/>
        <end position="1030"/>
    </location>
</feature>
<dbReference type="PROSITE" id="PS50982">
    <property type="entry name" value="MBD"/>
    <property type="match status" value="1"/>
</dbReference>
<keyword evidence="3" id="KW-0479">Metal-binding</keyword>
<feature type="compositionally biased region" description="Acidic residues" evidence="14">
    <location>
        <begin position="159"/>
        <end position="192"/>
    </location>
</feature>
<evidence type="ECO:0000313" key="19">
    <source>
        <dbReference type="Ensembl" id="ENSSAUP00010066537.1"/>
    </source>
</evidence>
<dbReference type="InterPro" id="IPR028942">
    <property type="entry name" value="WHIM1_dom"/>
</dbReference>
<feature type="compositionally biased region" description="Basic and acidic residues" evidence="14">
    <location>
        <begin position="193"/>
        <end position="203"/>
    </location>
</feature>
<feature type="region of interest" description="Disordered" evidence="14">
    <location>
        <begin position="1522"/>
        <end position="1546"/>
    </location>
</feature>
<dbReference type="SMART" id="SM00297">
    <property type="entry name" value="BROMO"/>
    <property type="match status" value="1"/>
</dbReference>
<dbReference type="InterPro" id="IPR001965">
    <property type="entry name" value="Znf_PHD"/>
</dbReference>
<evidence type="ECO:0000256" key="2">
    <source>
        <dbReference type="ARBA" id="ARBA00007444"/>
    </source>
</evidence>
<feature type="coiled-coil region" evidence="13">
    <location>
        <begin position="635"/>
        <end position="669"/>
    </location>
</feature>
<evidence type="ECO:0000256" key="8">
    <source>
        <dbReference type="ARBA" id="ARBA00023117"/>
    </source>
</evidence>
<dbReference type="InterPro" id="IPR037374">
    <property type="entry name" value="BAZ2A/B_Bromo"/>
</dbReference>
<dbReference type="SMART" id="SM00249">
    <property type="entry name" value="PHD"/>
    <property type="match status" value="1"/>
</dbReference>
<dbReference type="PROSITE" id="PS50016">
    <property type="entry name" value="ZF_PHD_2"/>
    <property type="match status" value="1"/>
</dbReference>
<dbReference type="SUPFAM" id="SSF54171">
    <property type="entry name" value="DNA-binding domain"/>
    <property type="match status" value="1"/>
</dbReference>
<keyword evidence="20" id="KW-1185">Reference proteome</keyword>
<feature type="domain" description="Bromo" evidence="15">
    <location>
        <begin position="1755"/>
        <end position="1825"/>
    </location>
</feature>
<dbReference type="InterPro" id="IPR019787">
    <property type="entry name" value="Znf_PHD-finger"/>
</dbReference>
<evidence type="ECO:0000256" key="11">
    <source>
        <dbReference type="PROSITE-ProRule" id="PRU00035"/>
    </source>
</evidence>
<evidence type="ECO:0000256" key="1">
    <source>
        <dbReference type="ARBA" id="ARBA00004123"/>
    </source>
</evidence>
<feature type="compositionally biased region" description="Acidic residues" evidence="14">
    <location>
        <begin position="379"/>
        <end position="397"/>
    </location>
</feature>
<evidence type="ECO:0000313" key="20">
    <source>
        <dbReference type="Proteomes" id="UP000472265"/>
    </source>
</evidence>
<comment type="subcellular location">
    <subcellularLocation>
        <location evidence="1">Nucleus</location>
    </subcellularLocation>
</comment>
<feature type="coiled-coil region" evidence="13">
    <location>
        <begin position="726"/>
        <end position="772"/>
    </location>
</feature>
<evidence type="ECO:0000256" key="6">
    <source>
        <dbReference type="ARBA" id="ARBA00023015"/>
    </source>
</evidence>
<dbReference type="Gene3D" id="3.30.890.10">
    <property type="entry name" value="Methyl-cpg-binding Protein 2, Chain A"/>
    <property type="match status" value="1"/>
</dbReference>
<dbReference type="GO" id="GO:0000785">
    <property type="term" value="C:chromatin"/>
    <property type="evidence" value="ECO:0007669"/>
    <property type="project" value="TreeGrafter"/>
</dbReference>
<feature type="compositionally biased region" description="Basic and acidic residues" evidence="14">
    <location>
        <begin position="1129"/>
        <end position="1139"/>
    </location>
</feature>
<dbReference type="Ensembl" id="ENSSAUT00010069675.1">
    <property type="protein sequence ID" value="ENSSAUP00010066537.1"/>
    <property type="gene ID" value="ENSSAUG00010025798.1"/>
</dbReference>
<dbReference type="GO" id="GO:0003677">
    <property type="term" value="F:DNA binding"/>
    <property type="evidence" value="ECO:0007669"/>
    <property type="project" value="InterPro"/>
</dbReference>
<feature type="compositionally biased region" description="Low complexity" evidence="14">
    <location>
        <begin position="328"/>
        <end position="338"/>
    </location>
</feature>
<dbReference type="InterPro" id="IPR001487">
    <property type="entry name" value="Bromodomain"/>
</dbReference>
<feature type="region of interest" description="Disordered" evidence="14">
    <location>
        <begin position="291"/>
        <end position="445"/>
    </location>
</feature>
<reference evidence="19" key="1">
    <citation type="submission" date="2021-04" db="EMBL/GenBank/DDBJ databases">
        <authorList>
            <consortium name="Wellcome Sanger Institute Data Sharing"/>
        </authorList>
    </citation>
    <scope>NUCLEOTIDE SEQUENCE [LARGE SCALE GENOMIC DNA]</scope>
</reference>
<reference evidence="19" key="2">
    <citation type="submission" date="2025-08" db="UniProtKB">
        <authorList>
            <consortium name="Ensembl"/>
        </authorList>
    </citation>
    <scope>IDENTIFICATION</scope>
</reference>
<accession>A0A671YSL2</accession>
<dbReference type="CDD" id="cd15545">
    <property type="entry name" value="PHD_BAZ2A_like"/>
    <property type="match status" value="1"/>
</dbReference>
<feature type="region of interest" description="Disordered" evidence="14">
    <location>
        <begin position="973"/>
        <end position="1038"/>
    </location>
</feature>
<dbReference type="PROSITE" id="PS50014">
    <property type="entry name" value="BROMODOMAIN_2"/>
    <property type="match status" value="1"/>
</dbReference>
<keyword evidence="6" id="KW-0805">Transcription regulation</keyword>
<dbReference type="GeneTree" id="ENSGT00940000155359"/>
<dbReference type="PROSITE" id="PS50827">
    <property type="entry name" value="DDT"/>
    <property type="match status" value="1"/>
</dbReference>
<evidence type="ECO:0000256" key="7">
    <source>
        <dbReference type="ARBA" id="ARBA00023054"/>
    </source>
</evidence>
<comment type="similarity">
    <text evidence="2">Belongs to the WAL family.</text>
</comment>
<evidence type="ECO:0000256" key="10">
    <source>
        <dbReference type="ARBA" id="ARBA00023242"/>
    </source>
</evidence>
<name>A0A671YSL2_SPAAU</name>
<feature type="compositionally biased region" description="Basic and acidic residues" evidence="14">
    <location>
        <begin position="1703"/>
        <end position="1714"/>
    </location>
</feature>
<dbReference type="SMART" id="SM00571">
    <property type="entry name" value="DDT"/>
    <property type="match status" value="1"/>
</dbReference>
<feature type="region of interest" description="Disordered" evidence="14">
    <location>
        <begin position="1113"/>
        <end position="1156"/>
    </location>
</feature>
<dbReference type="GO" id="GO:0005634">
    <property type="term" value="C:nucleus"/>
    <property type="evidence" value="ECO:0007669"/>
    <property type="project" value="UniProtKB-SubCell"/>
</dbReference>
<reference evidence="19" key="3">
    <citation type="submission" date="2025-09" db="UniProtKB">
        <authorList>
            <consortium name="Ensembl"/>
        </authorList>
    </citation>
    <scope>IDENTIFICATION</scope>
</reference>
<dbReference type="Pfam" id="PF02791">
    <property type="entry name" value="DDT"/>
    <property type="match status" value="1"/>
</dbReference>
<evidence type="ECO:0000256" key="9">
    <source>
        <dbReference type="ARBA" id="ARBA00023163"/>
    </source>
</evidence>
<evidence type="ECO:0000256" key="4">
    <source>
        <dbReference type="ARBA" id="ARBA00022771"/>
    </source>
</evidence>
<dbReference type="InterPro" id="IPR011011">
    <property type="entry name" value="Znf_FYVE_PHD"/>
</dbReference>
<gene>
    <name evidence="19" type="primary">BAZ2B</name>
</gene>
<dbReference type="InterPro" id="IPR018501">
    <property type="entry name" value="DDT_dom"/>
</dbReference>
<feature type="domain" description="PHD-type" evidence="16">
    <location>
        <begin position="1612"/>
        <end position="1662"/>
    </location>
</feature>
<dbReference type="CDD" id="cd05503">
    <property type="entry name" value="Bromo_BAZ2A_B_like"/>
    <property type="match status" value="1"/>
</dbReference>
<dbReference type="PANTHER" id="PTHR45915:SF1">
    <property type="entry name" value="BROMODOMAIN ADJACENT TO ZINC FINGER DOMAIN PROTEIN 2B"/>
    <property type="match status" value="1"/>
</dbReference>
<keyword evidence="4 12" id="KW-0863">Zinc-finger</keyword>
<feature type="compositionally biased region" description="Basic and acidic residues" evidence="14">
    <location>
        <begin position="415"/>
        <end position="433"/>
    </location>
</feature>
<keyword evidence="8 11" id="KW-0103">Bromodomain</keyword>
<dbReference type="PANTHER" id="PTHR45915">
    <property type="entry name" value="TRANSCRIPTION INTERMEDIARY FACTOR"/>
    <property type="match status" value="1"/>
</dbReference>
<feature type="region of interest" description="Disordered" evidence="14">
    <location>
        <begin position="1268"/>
        <end position="1309"/>
    </location>
</feature>
<dbReference type="InterPro" id="IPR013083">
    <property type="entry name" value="Znf_RING/FYVE/PHD"/>
</dbReference>
<feature type="compositionally biased region" description="Low complexity" evidence="14">
    <location>
        <begin position="349"/>
        <end position="360"/>
    </location>
</feature>
<feature type="region of interest" description="Disordered" evidence="14">
    <location>
        <begin position="112"/>
        <end position="203"/>
    </location>
</feature>
<evidence type="ECO:0000259" key="18">
    <source>
        <dbReference type="PROSITE" id="PS50982"/>
    </source>
</evidence>
<dbReference type="Proteomes" id="UP000472265">
    <property type="component" value="Chromosome 9"/>
</dbReference>
<evidence type="ECO:0000256" key="12">
    <source>
        <dbReference type="PROSITE-ProRule" id="PRU00146"/>
    </source>
</evidence>
<dbReference type="Pfam" id="PF15613">
    <property type="entry name" value="WSD"/>
    <property type="match status" value="2"/>
</dbReference>
<feature type="compositionally biased region" description="Polar residues" evidence="14">
    <location>
        <begin position="1271"/>
        <end position="1285"/>
    </location>
</feature>
<feature type="compositionally biased region" description="Polar residues" evidence="14">
    <location>
        <begin position="1205"/>
        <end position="1228"/>
    </location>
</feature>
<evidence type="ECO:0000259" key="15">
    <source>
        <dbReference type="PROSITE" id="PS50014"/>
    </source>
</evidence>
<dbReference type="SUPFAM" id="SSF57903">
    <property type="entry name" value="FYVE/PHD zinc finger"/>
    <property type="match status" value="1"/>
</dbReference>
<proteinExistence type="inferred from homology"/>
<feature type="domain" description="DDT" evidence="17">
    <location>
        <begin position="798"/>
        <end position="863"/>
    </location>
</feature>
<organism evidence="19 20">
    <name type="scientific">Sparus aurata</name>
    <name type="common">Gilthead sea bream</name>
    <dbReference type="NCBI Taxonomy" id="8175"/>
    <lineage>
        <taxon>Eukaryota</taxon>
        <taxon>Metazoa</taxon>
        <taxon>Chordata</taxon>
        <taxon>Craniata</taxon>
        <taxon>Vertebrata</taxon>
        <taxon>Euteleostomi</taxon>
        <taxon>Actinopterygii</taxon>
        <taxon>Neopterygii</taxon>
        <taxon>Teleostei</taxon>
        <taxon>Neoteleostei</taxon>
        <taxon>Acanthomorphata</taxon>
        <taxon>Eupercaria</taxon>
        <taxon>Spariformes</taxon>
        <taxon>Sparidae</taxon>
        <taxon>Sparus</taxon>
    </lineage>
</organism>
<dbReference type="Pfam" id="PF01429">
    <property type="entry name" value="MBD"/>
    <property type="match status" value="1"/>
</dbReference>
<evidence type="ECO:0000256" key="13">
    <source>
        <dbReference type="SAM" id="Coils"/>
    </source>
</evidence>
<evidence type="ECO:0000256" key="5">
    <source>
        <dbReference type="ARBA" id="ARBA00022833"/>
    </source>
</evidence>
<protein>
    <submittedName>
        <fullName evidence="19">Bromodomain adjacent to zinc finger domain 2B</fullName>
    </submittedName>
</protein>
<dbReference type="GO" id="GO:0008270">
    <property type="term" value="F:zinc ion binding"/>
    <property type="evidence" value="ECO:0007669"/>
    <property type="project" value="UniProtKB-KW"/>
</dbReference>
<dbReference type="FunFam" id="3.30.40.10:FF:000199">
    <property type="entry name" value="Bromodomain adjacent to zinc finger domain 2B"/>
    <property type="match status" value="1"/>
</dbReference>
<dbReference type="InterPro" id="IPR018359">
    <property type="entry name" value="Bromodomain_CS"/>
</dbReference>
<keyword evidence="9" id="KW-0804">Transcription</keyword>
<dbReference type="Pfam" id="PF15612">
    <property type="entry name" value="WHIM1"/>
    <property type="match status" value="1"/>
</dbReference>
<dbReference type="SUPFAM" id="SSF47370">
    <property type="entry name" value="Bromodomain"/>
    <property type="match status" value="1"/>
</dbReference>
<feature type="region of interest" description="Disordered" evidence="14">
    <location>
        <begin position="1198"/>
        <end position="1228"/>
    </location>
</feature>
<feature type="compositionally biased region" description="Basic and acidic residues" evidence="14">
    <location>
        <begin position="365"/>
        <end position="378"/>
    </location>
</feature>